<sequence>MGALTNSRGAQKALIALLLAANAGLILLAPHARAATPAPGANGNAALVAQVTSRLAQMKGVRAQFTQTQTLSAMKQPLLSTGSLVFYRERGAIWRVDTPYEAAYVITDAGVTQLDANGKRIGTKGAQGAPGVRGVAQVSKMMRAMLGGDLSALYSQFDVDVHGTASEWSLGLTPNQPQLAQAIKGLHMKGGAFLRSLRIDLANGDVTRIEFTKSEALDDLPSAERTLLGAP</sequence>
<keyword evidence="4" id="KW-1185">Reference proteome</keyword>
<dbReference type="SUPFAM" id="SSF89392">
    <property type="entry name" value="Prokaryotic lipoproteins and lipoprotein localization factors"/>
    <property type="match status" value="1"/>
</dbReference>
<evidence type="ECO:0000313" key="4">
    <source>
        <dbReference type="Proteomes" id="UP000071859"/>
    </source>
</evidence>
<accession>A0A158CW80</accession>
<feature type="signal peptide" evidence="2">
    <location>
        <begin position="1"/>
        <end position="34"/>
    </location>
</feature>
<dbReference type="Proteomes" id="UP000071859">
    <property type="component" value="Unassembled WGS sequence"/>
</dbReference>
<evidence type="ECO:0000256" key="1">
    <source>
        <dbReference type="ARBA" id="ARBA00022729"/>
    </source>
</evidence>
<dbReference type="OrthoDB" id="7025041at2"/>
<proteinExistence type="predicted"/>
<comment type="caution">
    <text evidence="3">The sequence shown here is derived from an EMBL/GenBank/DDBJ whole genome shotgun (WGS) entry which is preliminary data.</text>
</comment>
<evidence type="ECO:0000256" key="2">
    <source>
        <dbReference type="SAM" id="SignalP"/>
    </source>
</evidence>
<dbReference type="Pfam" id="PF19574">
    <property type="entry name" value="LolA_3"/>
    <property type="match status" value="1"/>
</dbReference>
<dbReference type="InterPro" id="IPR004564">
    <property type="entry name" value="OM_lipoprot_carrier_LolA-like"/>
</dbReference>
<dbReference type="CDD" id="cd16325">
    <property type="entry name" value="LolA"/>
    <property type="match status" value="1"/>
</dbReference>
<feature type="chain" id="PRO_5007623438" evidence="2">
    <location>
        <begin position="35"/>
        <end position="231"/>
    </location>
</feature>
<dbReference type="RefSeq" id="WP_062608023.1">
    <property type="nucleotide sequence ID" value="NZ_FCOX02000025.1"/>
</dbReference>
<dbReference type="Gene3D" id="2.50.20.10">
    <property type="entry name" value="Lipoprotein localisation LolA/LolB/LppX"/>
    <property type="match status" value="1"/>
</dbReference>
<dbReference type="EMBL" id="FCOX02000025">
    <property type="protein sequence ID" value="SAK86642.1"/>
    <property type="molecule type" value="Genomic_DNA"/>
</dbReference>
<dbReference type="InterPro" id="IPR029046">
    <property type="entry name" value="LolA/LolB/LppX"/>
</dbReference>
<name>A0A158CW80_9BURK</name>
<dbReference type="AlphaFoldDB" id="A0A158CW80"/>
<protein>
    <submittedName>
        <fullName evidence="3">Signal peptide protein</fullName>
    </submittedName>
</protein>
<keyword evidence="1 2" id="KW-0732">Signal</keyword>
<gene>
    <name evidence="3" type="ORF">AWB78_04454</name>
</gene>
<organism evidence="3 4">
    <name type="scientific">Caballeronia calidae</name>
    <dbReference type="NCBI Taxonomy" id="1777139"/>
    <lineage>
        <taxon>Bacteria</taxon>
        <taxon>Pseudomonadati</taxon>
        <taxon>Pseudomonadota</taxon>
        <taxon>Betaproteobacteria</taxon>
        <taxon>Burkholderiales</taxon>
        <taxon>Burkholderiaceae</taxon>
        <taxon>Caballeronia</taxon>
    </lineage>
</organism>
<reference evidence="3" key="1">
    <citation type="submission" date="2016-01" db="EMBL/GenBank/DDBJ databases">
        <authorList>
            <person name="Peeters C."/>
        </authorList>
    </citation>
    <scope>NUCLEOTIDE SEQUENCE</scope>
    <source>
        <strain evidence="3">LMG 29321</strain>
    </source>
</reference>
<evidence type="ECO:0000313" key="3">
    <source>
        <dbReference type="EMBL" id="SAK86642.1"/>
    </source>
</evidence>